<proteinExistence type="predicted"/>
<gene>
    <name evidence="1" type="ORF">UFOVP49_200</name>
</gene>
<name>A0A6J5KSV8_9CAUD</name>
<sequence length="157" mass="17509">MKSFFEHLGASLEEGEMGLQPDPPPMIVLRRIGIRNFPHGEKVAMYRNDKLDLNVSVPYAGKASTDRVAFAQVKEEIESLEETIIKKLKSIADKSSVQKVSFGPGADVQVQPATAKKILDLYAHPDLSFSNRVKLSRYVSSDPKEFKKVVDFVTQNS</sequence>
<protein>
    <submittedName>
        <fullName evidence="1">Uncharacterized protein</fullName>
    </submittedName>
</protein>
<accession>A0A6J5KSV8</accession>
<reference evidence="1" key="1">
    <citation type="submission" date="2020-04" db="EMBL/GenBank/DDBJ databases">
        <authorList>
            <person name="Chiriac C."/>
            <person name="Salcher M."/>
            <person name="Ghai R."/>
            <person name="Kavagutti S V."/>
        </authorList>
    </citation>
    <scope>NUCLEOTIDE SEQUENCE</scope>
</reference>
<dbReference type="EMBL" id="LR796178">
    <property type="protein sequence ID" value="CAB4124362.1"/>
    <property type="molecule type" value="Genomic_DNA"/>
</dbReference>
<organism evidence="1">
    <name type="scientific">uncultured Caudovirales phage</name>
    <dbReference type="NCBI Taxonomy" id="2100421"/>
    <lineage>
        <taxon>Viruses</taxon>
        <taxon>Duplodnaviria</taxon>
        <taxon>Heunggongvirae</taxon>
        <taxon>Uroviricota</taxon>
        <taxon>Caudoviricetes</taxon>
        <taxon>Peduoviridae</taxon>
        <taxon>Maltschvirus</taxon>
        <taxon>Maltschvirus maltsch</taxon>
    </lineage>
</organism>
<evidence type="ECO:0000313" key="1">
    <source>
        <dbReference type="EMBL" id="CAB4124362.1"/>
    </source>
</evidence>